<accession>A0A2T4DNZ5</accession>
<gene>
    <name evidence="1" type="ORF">C9994_11215</name>
</gene>
<evidence type="ECO:0000313" key="1">
    <source>
        <dbReference type="EMBL" id="PTB95533.1"/>
    </source>
</evidence>
<proteinExistence type="predicted"/>
<dbReference type="AlphaFoldDB" id="A0A2T4DNZ5"/>
<evidence type="ECO:0000313" key="2">
    <source>
        <dbReference type="Proteomes" id="UP000240608"/>
    </source>
</evidence>
<comment type="caution">
    <text evidence="1">The sequence shown here is derived from an EMBL/GenBank/DDBJ whole genome shotgun (WGS) entry which is preliminary data.</text>
</comment>
<name>A0A2T4DNZ5_9BACT</name>
<organism evidence="1 2">
    <name type="scientific">Marivirga lumbricoides</name>
    <dbReference type="NCBI Taxonomy" id="1046115"/>
    <lineage>
        <taxon>Bacteria</taxon>
        <taxon>Pseudomonadati</taxon>
        <taxon>Bacteroidota</taxon>
        <taxon>Cytophagia</taxon>
        <taxon>Cytophagales</taxon>
        <taxon>Marivirgaceae</taxon>
        <taxon>Marivirga</taxon>
    </lineage>
</organism>
<dbReference type="EMBL" id="PYVU01000107">
    <property type="protein sequence ID" value="PTB95533.1"/>
    <property type="molecule type" value="Genomic_DNA"/>
</dbReference>
<sequence>MKESSCYEMLLRSWRSTNREHSFISGSDYLIAGDYLSSINKMAPLHRQIGNVLADFEVN</sequence>
<reference evidence="1 2" key="1">
    <citation type="submission" date="2018-03" db="EMBL/GenBank/DDBJ databases">
        <title>Cross-interface Injection: A General Nanoliter Liquid Handling Method Applied to Single Cells Genome Amplification Automated Nanoliter Liquid Handling Applied to Single Cell Multiple Displacement Amplification.</title>
        <authorList>
            <person name="Yun J."/>
            <person name="Xu P."/>
            <person name="Xu J."/>
            <person name="Dai X."/>
            <person name="Wang Y."/>
            <person name="Zheng X."/>
            <person name="Cao C."/>
            <person name="Yi Q."/>
            <person name="Zhu Y."/>
            <person name="Wang L."/>
            <person name="Dong Z."/>
            <person name="Huang Y."/>
            <person name="Huang L."/>
            <person name="Du W."/>
        </authorList>
    </citation>
    <scope>NUCLEOTIDE SEQUENCE [LARGE SCALE GENOMIC DNA]</scope>
    <source>
        <strain evidence="1 2">Z-D1-2</strain>
    </source>
</reference>
<protein>
    <submittedName>
        <fullName evidence="1">Uncharacterized protein</fullName>
    </submittedName>
</protein>
<dbReference type="Proteomes" id="UP000240608">
    <property type="component" value="Unassembled WGS sequence"/>
</dbReference>